<keyword evidence="2 5" id="KW-0812">Transmembrane</keyword>
<reference evidence="7" key="1">
    <citation type="submission" date="2018-05" db="EMBL/GenBank/DDBJ databases">
        <authorList>
            <person name="Lanie J.A."/>
            <person name="Ng W.-L."/>
            <person name="Kazmierczak K.M."/>
            <person name="Andrzejewski T.M."/>
            <person name="Davidsen T.M."/>
            <person name="Wayne K.J."/>
            <person name="Tettelin H."/>
            <person name="Glass J.I."/>
            <person name="Rusch D."/>
            <person name="Podicherti R."/>
            <person name="Tsui H.-C.T."/>
            <person name="Winkler M.E."/>
        </authorList>
    </citation>
    <scope>NUCLEOTIDE SEQUENCE</scope>
</reference>
<evidence type="ECO:0000256" key="2">
    <source>
        <dbReference type="ARBA" id="ARBA00022692"/>
    </source>
</evidence>
<dbReference type="EMBL" id="UINC01005170">
    <property type="protein sequence ID" value="SVA19556.1"/>
    <property type="molecule type" value="Genomic_DNA"/>
</dbReference>
<dbReference type="GO" id="GO:0005886">
    <property type="term" value="C:plasma membrane"/>
    <property type="evidence" value="ECO:0007669"/>
    <property type="project" value="InterPro"/>
</dbReference>
<protein>
    <recommendedName>
        <fullName evidence="6">Lipopolysaccharide assembly protein A domain-containing protein</fullName>
    </recommendedName>
</protein>
<accession>A0A381TU49</accession>
<dbReference type="AlphaFoldDB" id="A0A381TU49"/>
<keyword evidence="1" id="KW-1003">Cell membrane</keyword>
<evidence type="ECO:0000256" key="4">
    <source>
        <dbReference type="ARBA" id="ARBA00023136"/>
    </source>
</evidence>
<gene>
    <name evidence="7" type="ORF">METZ01_LOCUS72410</name>
</gene>
<name>A0A381TU49_9ZZZZ</name>
<feature type="domain" description="Lipopolysaccharide assembly protein A" evidence="6">
    <location>
        <begin position="22"/>
        <end position="89"/>
    </location>
</feature>
<keyword evidence="4 5" id="KW-0472">Membrane</keyword>
<evidence type="ECO:0000256" key="1">
    <source>
        <dbReference type="ARBA" id="ARBA00022475"/>
    </source>
</evidence>
<evidence type="ECO:0000313" key="7">
    <source>
        <dbReference type="EMBL" id="SVA19556.1"/>
    </source>
</evidence>
<dbReference type="InterPro" id="IPR010445">
    <property type="entry name" value="LapA_dom"/>
</dbReference>
<sequence>MPAIKLIIYFLAAVLIGSFAVQNMTSVEVNYYDFRFNLHTLELPLVTAVMIPLGLGLFCAWCLWLSSWIKMRMVIRKQNKTISSMEKELGKLRNTPQIPSQVESSIDS</sequence>
<proteinExistence type="predicted"/>
<evidence type="ECO:0000256" key="5">
    <source>
        <dbReference type="SAM" id="Phobius"/>
    </source>
</evidence>
<keyword evidence="3 5" id="KW-1133">Transmembrane helix</keyword>
<evidence type="ECO:0000259" key="6">
    <source>
        <dbReference type="Pfam" id="PF06305"/>
    </source>
</evidence>
<organism evidence="7">
    <name type="scientific">marine metagenome</name>
    <dbReference type="NCBI Taxonomy" id="408172"/>
    <lineage>
        <taxon>unclassified sequences</taxon>
        <taxon>metagenomes</taxon>
        <taxon>ecological metagenomes</taxon>
    </lineage>
</organism>
<dbReference type="Pfam" id="PF06305">
    <property type="entry name" value="LapA_dom"/>
    <property type="match status" value="1"/>
</dbReference>
<feature type="transmembrane region" description="Helical" evidence="5">
    <location>
        <begin position="44"/>
        <end position="69"/>
    </location>
</feature>
<evidence type="ECO:0000256" key="3">
    <source>
        <dbReference type="ARBA" id="ARBA00022989"/>
    </source>
</evidence>